<name>A0A0G3G3R9_9GAMM</name>
<keyword evidence="13" id="KW-1185">Reference proteome</keyword>
<comment type="pathway">
    <text evidence="10">Cell wall biogenesis; peptidoglycan recycling.</text>
</comment>
<organism evidence="12 13">
    <name type="scientific">Thioalkalivibrio versutus</name>
    <dbReference type="NCBI Taxonomy" id="106634"/>
    <lineage>
        <taxon>Bacteria</taxon>
        <taxon>Pseudomonadati</taxon>
        <taxon>Pseudomonadota</taxon>
        <taxon>Gammaproteobacteria</taxon>
        <taxon>Chromatiales</taxon>
        <taxon>Ectothiorhodospiraceae</taxon>
        <taxon>Thioalkalivibrio</taxon>
    </lineage>
</organism>
<evidence type="ECO:0000256" key="9">
    <source>
        <dbReference type="ARBA" id="ARBA00023316"/>
    </source>
</evidence>
<dbReference type="Proteomes" id="UP000064201">
    <property type="component" value="Chromosome"/>
</dbReference>
<dbReference type="SUPFAM" id="SSF51445">
    <property type="entry name" value="(Trans)glycosidases"/>
    <property type="match status" value="1"/>
</dbReference>
<dbReference type="InterPro" id="IPR050226">
    <property type="entry name" value="NagZ_Beta-hexosaminidase"/>
</dbReference>
<dbReference type="PATRIC" id="fig|106634.4.peg.1360"/>
<gene>
    <name evidence="10" type="primary">nagZ</name>
    <name evidence="12" type="ORF">TVD_06655</name>
</gene>
<evidence type="ECO:0000256" key="2">
    <source>
        <dbReference type="ARBA" id="ARBA00022490"/>
    </source>
</evidence>
<dbReference type="GO" id="GO:0008360">
    <property type="term" value="P:regulation of cell shape"/>
    <property type="evidence" value="ECO:0007669"/>
    <property type="project" value="UniProtKB-KW"/>
</dbReference>
<dbReference type="Pfam" id="PF00933">
    <property type="entry name" value="Glyco_hydro_3"/>
    <property type="match status" value="1"/>
</dbReference>
<dbReference type="InterPro" id="IPR036962">
    <property type="entry name" value="Glyco_hydro_3_N_sf"/>
</dbReference>
<dbReference type="KEGG" id="tvr:TVD_06655"/>
<keyword evidence="6 10" id="KW-0573">Peptidoglycan synthesis</keyword>
<feature type="domain" description="Glycoside hydrolase family 3 N-terminal" evidence="11">
    <location>
        <begin position="20"/>
        <end position="292"/>
    </location>
</feature>
<dbReference type="GO" id="GO:0009252">
    <property type="term" value="P:peptidoglycan biosynthetic process"/>
    <property type="evidence" value="ECO:0007669"/>
    <property type="project" value="UniProtKB-KW"/>
</dbReference>
<dbReference type="InterPro" id="IPR001764">
    <property type="entry name" value="Glyco_hydro_3_N"/>
</dbReference>
<dbReference type="GO" id="GO:0009254">
    <property type="term" value="P:peptidoglycan turnover"/>
    <property type="evidence" value="ECO:0007669"/>
    <property type="project" value="UniProtKB-UniRule"/>
</dbReference>
<evidence type="ECO:0000256" key="6">
    <source>
        <dbReference type="ARBA" id="ARBA00022984"/>
    </source>
</evidence>
<accession>A0A0G3G3R9</accession>
<keyword evidence="3 10" id="KW-0132">Cell division</keyword>
<evidence type="ECO:0000313" key="12">
    <source>
        <dbReference type="EMBL" id="AKJ95059.1"/>
    </source>
</evidence>
<dbReference type="GO" id="GO:0051301">
    <property type="term" value="P:cell division"/>
    <property type="evidence" value="ECO:0007669"/>
    <property type="project" value="UniProtKB-KW"/>
</dbReference>
<dbReference type="RefSeq" id="WP_047251151.1">
    <property type="nucleotide sequence ID" value="NZ_CP011367.1"/>
</dbReference>
<dbReference type="PANTHER" id="PTHR30480:SF13">
    <property type="entry name" value="BETA-HEXOSAMINIDASE"/>
    <property type="match status" value="1"/>
</dbReference>
<keyword evidence="7 10" id="KW-0326">Glycosidase</keyword>
<dbReference type="GO" id="GO:0004563">
    <property type="term" value="F:beta-N-acetylhexosaminidase activity"/>
    <property type="evidence" value="ECO:0007669"/>
    <property type="project" value="UniProtKB-UniRule"/>
</dbReference>
<dbReference type="UniPathway" id="UPA00544"/>
<dbReference type="PANTHER" id="PTHR30480">
    <property type="entry name" value="BETA-HEXOSAMINIDASE-RELATED"/>
    <property type="match status" value="1"/>
</dbReference>
<feature type="active site" description="Nucleophile" evidence="10">
    <location>
        <position position="256"/>
    </location>
</feature>
<dbReference type="HAMAP" id="MF_00364">
    <property type="entry name" value="NagZ"/>
    <property type="match status" value="1"/>
</dbReference>
<feature type="binding site" evidence="10">
    <location>
        <position position="143"/>
    </location>
    <ligand>
        <name>substrate</name>
    </ligand>
</feature>
<evidence type="ECO:0000313" key="13">
    <source>
        <dbReference type="Proteomes" id="UP000064201"/>
    </source>
</evidence>
<dbReference type="GO" id="GO:0071555">
    <property type="term" value="P:cell wall organization"/>
    <property type="evidence" value="ECO:0007669"/>
    <property type="project" value="UniProtKB-KW"/>
</dbReference>
<feature type="binding site" evidence="10">
    <location>
        <begin position="173"/>
        <end position="174"/>
    </location>
    <ligand>
        <name>substrate</name>
    </ligand>
</feature>
<sequence length="347" mass="37698">MSKNDPLPLGPVMLDVAGTELTPEDRERLRHPATGGVILFARNVGTAEQVSALVAAIRAERPGILIAVDQEGGRVQRLRDGFTAIPPMRQLGHVHDYDRNKACELAHATGELLGRELRSVDIDFSFTPVLDRDLDISEVIGDRAFHYDPDVIARLAGELIRGLSAAGMAAVGKHFPGHGAIAADSHVALPVDDRPLSEIENQDLEAFRPVLGDLEAIMPAHVVYPQVDEHPAGFSRVWLQDILRRELRYRGAILSDDLAMAGAEGIGGPAERAAAARAAGCDMVLICNQPEQADMILAAQADQPLSPESRRRLERLRARPVEPDPQRLVALRARLARWTQASQIATA</sequence>
<keyword evidence="8 10" id="KW-0131">Cell cycle</keyword>
<keyword evidence="5 10" id="KW-0133">Cell shape</keyword>
<proteinExistence type="inferred from homology"/>
<feature type="binding site" evidence="10">
    <location>
        <position position="77"/>
    </location>
    <ligand>
        <name>substrate</name>
    </ligand>
</feature>
<keyword evidence="4 10" id="KW-0378">Hydrolase</keyword>
<dbReference type="STRING" id="106634.TVD_06655"/>
<evidence type="ECO:0000256" key="8">
    <source>
        <dbReference type="ARBA" id="ARBA00023306"/>
    </source>
</evidence>
<dbReference type="EMBL" id="CP011367">
    <property type="protein sequence ID" value="AKJ95059.1"/>
    <property type="molecule type" value="Genomic_DNA"/>
</dbReference>
<dbReference type="GO" id="GO:0005737">
    <property type="term" value="C:cytoplasm"/>
    <property type="evidence" value="ECO:0007669"/>
    <property type="project" value="UniProtKB-SubCell"/>
</dbReference>
<reference evidence="12 13" key="1">
    <citation type="submission" date="2015-04" db="EMBL/GenBank/DDBJ databases">
        <title>Complete Sequence for the Genome of the Thioalkalivibrio versutus D301.</title>
        <authorList>
            <person name="Mu T."/>
            <person name="Zhou J."/>
            <person name="Xu X."/>
        </authorList>
    </citation>
    <scope>NUCLEOTIDE SEQUENCE [LARGE SCALE GENOMIC DNA]</scope>
    <source>
        <strain evidence="12 13">D301</strain>
    </source>
</reference>
<comment type="subcellular location">
    <subcellularLocation>
        <location evidence="10">Cytoplasm</location>
    </subcellularLocation>
</comment>
<evidence type="ECO:0000256" key="5">
    <source>
        <dbReference type="ARBA" id="ARBA00022960"/>
    </source>
</evidence>
<evidence type="ECO:0000256" key="7">
    <source>
        <dbReference type="ARBA" id="ARBA00023295"/>
    </source>
</evidence>
<dbReference type="NCBIfam" id="NF003740">
    <property type="entry name" value="PRK05337.1"/>
    <property type="match status" value="1"/>
</dbReference>
<evidence type="ECO:0000256" key="3">
    <source>
        <dbReference type="ARBA" id="ARBA00022618"/>
    </source>
</evidence>
<dbReference type="GO" id="GO:0005975">
    <property type="term" value="P:carbohydrate metabolic process"/>
    <property type="evidence" value="ECO:0007669"/>
    <property type="project" value="InterPro"/>
</dbReference>
<feature type="site" description="Important for catalytic activity" evidence="10">
    <location>
        <position position="184"/>
    </location>
</feature>
<dbReference type="AlphaFoldDB" id="A0A0G3G3R9"/>
<evidence type="ECO:0000256" key="4">
    <source>
        <dbReference type="ARBA" id="ARBA00022801"/>
    </source>
</evidence>
<comment type="catalytic activity">
    <reaction evidence="1 10">
        <text>Hydrolysis of terminal non-reducing N-acetyl-D-hexosamine residues in N-acetyl-beta-D-hexosaminides.</text>
        <dbReference type="EC" id="3.2.1.52"/>
    </reaction>
</comment>
<keyword evidence="9 10" id="KW-0961">Cell wall biogenesis/degradation</keyword>
<evidence type="ECO:0000259" key="11">
    <source>
        <dbReference type="Pfam" id="PF00933"/>
    </source>
</evidence>
<dbReference type="OrthoDB" id="9786661at2"/>
<dbReference type="InterPro" id="IPR017853">
    <property type="entry name" value="GH"/>
</dbReference>
<evidence type="ECO:0000256" key="1">
    <source>
        <dbReference type="ARBA" id="ARBA00001231"/>
    </source>
</evidence>
<feature type="binding site" evidence="10">
    <location>
        <position position="69"/>
    </location>
    <ligand>
        <name>substrate</name>
    </ligand>
</feature>
<comment type="function">
    <text evidence="10">Plays a role in peptidoglycan recycling by cleaving the terminal beta-1,4-linked N-acetylglucosamine (GlcNAc) from peptide-linked peptidoglycan fragments, giving rise to free GlcNAc, anhydro-N-acetylmuramic acid and anhydro-N-acetylmuramic acid-linked peptides.</text>
</comment>
<keyword evidence="2 10" id="KW-0963">Cytoplasm</keyword>
<feature type="active site" description="Proton donor/acceptor" evidence="10">
    <location>
        <position position="186"/>
    </location>
</feature>
<dbReference type="InterPro" id="IPR022956">
    <property type="entry name" value="Beta_hexosaminidase_bac"/>
</dbReference>
<comment type="similarity">
    <text evidence="10">Belongs to the glycosyl hydrolase 3 family. NagZ subfamily.</text>
</comment>
<dbReference type="Gene3D" id="3.20.20.300">
    <property type="entry name" value="Glycoside hydrolase, family 3, N-terminal domain"/>
    <property type="match status" value="1"/>
</dbReference>
<evidence type="ECO:0000256" key="10">
    <source>
        <dbReference type="HAMAP-Rule" id="MF_00364"/>
    </source>
</evidence>
<dbReference type="EC" id="3.2.1.52" evidence="10"/>
<protein>
    <recommendedName>
        <fullName evidence="10">Beta-hexosaminidase</fullName>
        <ecNumber evidence="10">3.2.1.52</ecNumber>
    </recommendedName>
    <alternativeName>
        <fullName evidence="10">Beta-N-acetylhexosaminidase</fullName>
    </alternativeName>
    <alternativeName>
        <fullName evidence="10">N-acetyl-beta-glucosaminidase</fullName>
    </alternativeName>
</protein>